<feature type="chain" id="PRO_5015464985" evidence="1">
    <location>
        <begin position="23"/>
        <end position="245"/>
    </location>
</feature>
<evidence type="ECO:0000259" key="2">
    <source>
        <dbReference type="Pfam" id="PF10988"/>
    </source>
</evidence>
<proteinExistence type="predicted"/>
<keyword evidence="1" id="KW-0732">Signal</keyword>
<dbReference type="Pfam" id="PF10988">
    <property type="entry name" value="DUF2807"/>
    <property type="match status" value="1"/>
</dbReference>
<comment type="caution">
    <text evidence="3">The sequence shown here is derived from an EMBL/GenBank/DDBJ whole genome shotgun (WGS) entry which is preliminary data.</text>
</comment>
<dbReference type="PROSITE" id="PS51257">
    <property type="entry name" value="PROKAR_LIPOPROTEIN"/>
    <property type="match status" value="1"/>
</dbReference>
<dbReference type="OrthoDB" id="7841570at2"/>
<sequence>MRGFYVLLPALAVAACGFGADAQEGESSEYDGRIVQRAYDVGGFDSVSLGGHHNVVVTVGPAASVRAEGPASEIDRLKIEVEDGDLHIGTKKDRKWFGSTHSRRPVTVHVTTPTLAAAAIGGSGDMRIDAVEGSRFSASIGGSGDMNIASLRVDSADFSIAGSGGIHAAGTAGRTNVSIAGSGDIDLAKLESRRADVSIVGSGDVSARAMESADVSIMGSGDVVISGTARCSVNKMGSGDVRCGG</sequence>
<accession>A0A2U2J2J4</accession>
<evidence type="ECO:0000313" key="4">
    <source>
        <dbReference type="Proteomes" id="UP000245916"/>
    </source>
</evidence>
<feature type="domain" description="Putative auto-transporter adhesin head GIN" evidence="2">
    <location>
        <begin position="44"/>
        <end position="228"/>
    </location>
</feature>
<evidence type="ECO:0000256" key="1">
    <source>
        <dbReference type="SAM" id="SignalP"/>
    </source>
</evidence>
<dbReference type="EMBL" id="QFFF01000001">
    <property type="protein sequence ID" value="PWG02565.1"/>
    <property type="molecule type" value="Genomic_DNA"/>
</dbReference>
<gene>
    <name evidence="3" type="ORF">DF286_06565</name>
</gene>
<feature type="signal peptide" evidence="1">
    <location>
        <begin position="1"/>
        <end position="22"/>
    </location>
</feature>
<organism evidence="3 4">
    <name type="scientific">Allosphingosinicella humi</name>
    <dbReference type="NCBI Taxonomy" id="2068657"/>
    <lineage>
        <taxon>Bacteria</taxon>
        <taxon>Pseudomonadati</taxon>
        <taxon>Pseudomonadota</taxon>
        <taxon>Alphaproteobacteria</taxon>
        <taxon>Sphingomonadales</taxon>
        <taxon>Sphingomonadaceae</taxon>
        <taxon>Allosphingosinicella</taxon>
    </lineage>
</organism>
<dbReference type="AlphaFoldDB" id="A0A2U2J2J4"/>
<dbReference type="RefSeq" id="WP_109270704.1">
    <property type="nucleotide sequence ID" value="NZ_QFFF01000001.1"/>
</dbReference>
<dbReference type="Proteomes" id="UP000245916">
    <property type="component" value="Unassembled WGS sequence"/>
</dbReference>
<keyword evidence="4" id="KW-1185">Reference proteome</keyword>
<dbReference type="InterPro" id="IPR021255">
    <property type="entry name" value="DUF2807"/>
</dbReference>
<dbReference type="Gene3D" id="2.160.20.120">
    <property type="match status" value="1"/>
</dbReference>
<name>A0A2U2J2J4_9SPHN</name>
<protein>
    <submittedName>
        <fullName evidence="3">DUF2807 domain-containing protein</fullName>
    </submittedName>
</protein>
<reference evidence="3 4" key="1">
    <citation type="submission" date="2018-05" db="EMBL/GenBank/DDBJ databases">
        <title>Genome of Sphingosinicella humi QZX222.</title>
        <authorList>
            <person name="Qiao Z."/>
            <person name="Wang G."/>
        </authorList>
    </citation>
    <scope>NUCLEOTIDE SEQUENCE [LARGE SCALE GENOMIC DNA]</scope>
    <source>
        <strain evidence="3 4">QZX222</strain>
    </source>
</reference>
<evidence type="ECO:0000313" key="3">
    <source>
        <dbReference type="EMBL" id="PWG02565.1"/>
    </source>
</evidence>